<dbReference type="Gene3D" id="3.10.450.50">
    <property type="match status" value="1"/>
</dbReference>
<proteinExistence type="predicted"/>
<gene>
    <name evidence="2" type="ORF">FA045_17350</name>
</gene>
<accession>A0A4U1BWZ4</accession>
<dbReference type="RefSeq" id="WP_136878350.1">
    <property type="nucleotide sequence ID" value="NZ_SWBO01000014.1"/>
</dbReference>
<dbReference type="SUPFAM" id="SSF54427">
    <property type="entry name" value="NTF2-like"/>
    <property type="match status" value="1"/>
</dbReference>
<dbReference type="InterPro" id="IPR032710">
    <property type="entry name" value="NTF2-like_dom_sf"/>
</dbReference>
<dbReference type="Proteomes" id="UP000310477">
    <property type="component" value="Unassembled WGS sequence"/>
</dbReference>
<name>A0A4U1BWZ4_9SPHI</name>
<evidence type="ECO:0000313" key="2">
    <source>
        <dbReference type="EMBL" id="TKB97151.1"/>
    </source>
</evidence>
<organism evidence="2 3">
    <name type="scientific">Pedobacter cryotolerans</name>
    <dbReference type="NCBI Taxonomy" id="2571270"/>
    <lineage>
        <taxon>Bacteria</taxon>
        <taxon>Pseudomonadati</taxon>
        <taxon>Bacteroidota</taxon>
        <taxon>Sphingobacteriia</taxon>
        <taxon>Sphingobacteriales</taxon>
        <taxon>Sphingobacteriaceae</taxon>
        <taxon>Pedobacter</taxon>
    </lineage>
</organism>
<keyword evidence="3" id="KW-1185">Reference proteome</keyword>
<dbReference type="AlphaFoldDB" id="A0A4U1BWZ4"/>
<dbReference type="OrthoDB" id="997066at2"/>
<evidence type="ECO:0000259" key="1">
    <source>
        <dbReference type="Pfam" id="PF14534"/>
    </source>
</evidence>
<comment type="caution">
    <text evidence="2">The sequence shown here is derived from an EMBL/GenBank/DDBJ whole genome shotgun (WGS) entry which is preliminary data.</text>
</comment>
<dbReference type="EMBL" id="SWBO01000014">
    <property type="protein sequence ID" value="TKB97151.1"/>
    <property type="molecule type" value="Genomic_DNA"/>
</dbReference>
<feature type="domain" description="DUF4440" evidence="1">
    <location>
        <begin position="16"/>
        <end position="113"/>
    </location>
</feature>
<dbReference type="Pfam" id="PF14534">
    <property type="entry name" value="DUF4440"/>
    <property type="match status" value="1"/>
</dbReference>
<sequence>MEIVKTQTELNVMNYERLLIKAIKNSNLTLLNDLIHSNFMFLHPTGQVLNKKMYVELFKRKQIFVDWLTTSDYIINKVDDVITVSVLIKSTWEFHDQKNNGSFRYLRTWKQNGESMQLISISCVQIKQ</sequence>
<protein>
    <submittedName>
        <fullName evidence="2">Nuclear transport factor 2 family protein</fullName>
    </submittedName>
</protein>
<evidence type="ECO:0000313" key="3">
    <source>
        <dbReference type="Proteomes" id="UP000310477"/>
    </source>
</evidence>
<dbReference type="InterPro" id="IPR027843">
    <property type="entry name" value="DUF4440"/>
</dbReference>
<reference evidence="2 3" key="1">
    <citation type="submission" date="2019-04" db="EMBL/GenBank/DDBJ databases">
        <title>Pedobacter sp. AR-2-6 sp. nov., isolated from Arctic soil.</title>
        <authorList>
            <person name="Dahal R.H."/>
            <person name="Kim D.-U."/>
        </authorList>
    </citation>
    <scope>NUCLEOTIDE SEQUENCE [LARGE SCALE GENOMIC DNA]</scope>
    <source>
        <strain evidence="2 3">AR-2-6</strain>
    </source>
</reference>